<evidence type="ECO:0000313" key="1">
    <source>
        <dbReference type="EMBL" id="MBO8191535.1"/>
    </source>
</evidence>
<keyword evidence="2" id="KW-1185">Reference proteome</keyword>
<reference evidence="1 2" key="1">
    <citation type="submission" date="2020-11" db="EMBL/GenBank/DDBJ databases">
        <title>Streptomyces spirodelae sp. nov., isolated from duckweed.</title>
        <authorList>
            <person name="Saimee Y."/>
            <person name="Duangmal K."/>
        </authorList>
    </citation>
    <scope>NUCLEOTIDE SEQUENCE [LARGE SCALE GENOMIC DNA]</scope>
    <source>
        <strain evidence="1 2">S16-07</strain>
    </source>
</reference>
<organism evidence="1 2">
    <name type="scientific">Streptomyces oryzae</name>
    <dbReference type="NCBI Taxonomy" id="1434886"/>
    <lineage>
        <taxon>Bacteria</taxon>
        <taxon>Bacillati</taxon>
        <taxon>Actinomycetota</taxon>
        <taxon>Actinomycetes</taxon>
        <taxon>Kitasatosporales</taxon>
        <taxon>Streptomycetaceae</taxon>
        <taxon>Streptomyces</taxon>
    </lineage>
</organism>
<proteinExistence type="predicted"/>
<dbReference type="EMBL" id="JADKMA010000025">
    <property type="protein sequence ID" value="MBO8191535.1"/>
    <property type="molecule type" value="Genomic_DNA"/>
</dbReference>
<dbReference type="RefSeq" id="WP_209238633.1">
    <property type="nucleotide sequence ID" value="NZ_JADKMA010000025.1"/>
</dbReference>
<accession>A0ABS3X839</accession>
<gene>
    <name evidence="1" type="ORF">ITI46_07495</name>
</gene>
<evidence type="ECO:0000313" key="2">
    <source>
        <dbReference type="Proteomes" id="UP001519064"/>
    </source>
</evidence>
<dbReference type="Proteomes" id="UP001519064">
    <property type="component" value="Unassembled WGS sequence"/>
</dbReference>
<name>A0ABS3X839_9ACTN</name>
<protein>
    <submittedName>
        <fullName evidence="1">Uncharacterized protein</fullName>
    </submittedName>
</protein>
<comment type="caution">
    <text evidence="1">The sequence shown here is derived from an EMBL/GenBank/DDBJ whole genome shotgun (WGS) entry which is preliminary data.</text>
</comment>
<sequence>MAAEVVVSFPAAPLSGSVLDLAGIDVNLAAKPLCQVVVNVMAGVGNDDLRQLLATDAPLVRTIPSSAEALKAALDGLLADLK</sequence>